<feature type="domain" description="FAD/NAD(P)-binding" evidence="1">
    <location>
        <begin position="143"/>
        <end position="450"/>
    </location>
</feature>
<dbReference type="InterPro" id="IPR023753">
    <property type="entry name" value="FAD/NAD-binding_dom"/>
</dbReference>
<name>A0A9D5QCM4_UNCW3</name>
<dbReference type="Proteomes" id="UP000630660">
    <property type="component" value="Unassembled WGS sequence"/>
</dbReference>
<dbReference type="InterPro" id="IPR006004">
    <property type="entry name" value="SudA-like"/>
</dbReference>
<organism evidence="3 4">
    <name type="scientific">candidate division WOR-3 bacterium</name>
    <dbReference type="NCBI Taxonomy" id="2052148"/>
    <lineage>
        <taxon>Bacteria</taxon>
        <taxon>Bacteria division WOR-3</taxon>
    </lineage>
</organism>
<protein>
    <submittedName>
        <fullName evidence="3">NADPH-dependent glutamate synthase</fullName>
        <ecNumber evidence="3">1.4.1.13</ecNumber>
    </submittedName>
</protein>
<dbReference type="GO" id="GO:0051536">
    <property type="term" value="F:iron-sulfur cluster binding"/>
    <property type="evidence" value="ECO:0007669"/>
    <property type="project" value="InterPro"/>
</dbReference>
<dbReference type="SUPFAM" id="SSF51971">
    <property type="entry name" value="Nucleotide-binding domain"/>
    <property type="match status" value="2"/>
</dbReference>
<dbReference type="InterPro" id="IPR036188">
    <property type="entry name" value="FAD/NAD-bd_sf"/>
</dbReference>
<dbReference type="GO" id="GO:0004355">
    <property type="term" value="F:glutamate synthase (NADPH) activity"/>
    <property type="evidence" value="ECO:0007669"/>
    <property type="project" value="UniProtKB-EC"/>
</dbReference>
<keyword evidence="3" id="KW-0560">Oxidoreductase</keyword>
<dbReference type="InterPro" id="IPR009051">
    <property type="entry name" value="Helical_ferredxn"/>
</dbReference>
<dbReference type="Gene3D" id="1.10.1060.10">
    <property type="entry name" value="Alpha-helical ferredoxin"/>
    <property type="match status" value="1"/>
</dbReference>
<dbReference type="InterPro" id="IPR028261">
    <property type="entry name" value="DPD_II"/>
</dbReference>
<comment type="caution">
    <text evidence="3">The sequence shown here is derived from an EMBL/GenBank/DDBJ whole genome shotgun (WGS) entry which is preliminary data.</text>
</comment>
<reference evidence="3" key="1">
    <citation type="submission" date="2019-11" db="EMBL/GenBank/DDBJ databases">
        <title>Microbial mats filling the niche in hypersaline microbial mats.</title>
        <authorList>
            <person name="Wong H.L."/>
            <person name="Macleod F.I."/>
            <person name="White R.A. III"/>
            <person name="Burns B.P."/>
        </authorList>
    </citation>
    <scope>NUCLEOTIDE SEQUENCE</scope>
    <source>
        <strain evidence="3">Bin_327</strain>
    </source>
</reference>
<evidence type="ECO:0000259" key="2">
    <source>
        <dbReference type="Pfam" id="PF14691"/>
    </source>
</evidence>
<feature type="domain" description="Dihydroprymidine dehydrogenase" evidence="2">
    <location>
        <begin position="19"/>
        <end position="129"/>
    </location>
</feature>
<dbReference type="NCBIfam" id="TIGR01316">
    <property type="entry name" value="gltA"/>
    <property type="match status" value="1"/>
</dbReference>
<dbReference type="PRINTS" id="PR00419">
    <property type="entry name" value="ADXRDTASE"/>
</dbReference>
<dbReference type="AlphaFoldDB" id="A0A9D5QCM4"/>
<dbReference type="Pfam" id="PF14691">
    <property type="entry name" value="Fer4_20"/>
    <property type="match status" value="1"/>
</dbReference>
<dbReference type="PANTHER" id="PTHR42783:SF3">
    <property type="entry name" value="GLUTAMATE SYNTHASE [NADPH] SMALL CHAIN-RELATED"/>
    <property type="match status" value="1"/>
</dbReference>
<dbReference type="EC" id="1.4.1.13" evidence="3"/>
<evidence type="ECO:0000313" key="3">
    <source>
        <dbReference type="EMBL" id="MBD3364709.1"/>
    </source>
</evidence>
<sequence length="466" mass="50791">MADTKIPRQDIPKQTPEERRKNFNEVALGYNKELAQLEAQRCIQCKKPFCIEGCPVEIDIPAFIALIKEGDFDGALAKMREKNLLPGICGRVCPQEEQCEIKCVLQKRFGAVAIGRLERFIADYEIEQDKMVIPPVADPTGKKIAVVGSGPGGLTVAADLAKLGHKVTLYEALHAPGGVLVYGIPEFRLPKAIVSRECHILEEMGVELVTDFVVGRAATVDELFEQGFDAVYLGLGAGLPWFMNIPGENLAGVYSANEYLTRINLMKAYKFPEYDTPIRVGKKVAVVGGGNVAMDAVRSSIRMGADEAYIIYRRSRTELPAREEEIENAEEEGVIFQFLVNPVQYIGDDTGRVKQIELLKMELGEPDSSGRRRPVPIEGSEYKIDIDTVVVAIGNGANPLVPGTTPGLETNKWGNIVAEVETGKTSKKAVWAGGDIVTGAATVIEAMGAGRIAANSIHEYLTTGKW</sequence>
<evidence type="ECO:0000313" key="4">
    <source>
        <dbReference type="Proteomes" id="UP000630660"/>
    </source>
</evidence>
<dbReference type="EMBL" id="WJKJ01000186">
    <property type="protein sequence ID" value="MBD3364709.1"/>
    <property type="molecule type" value="Genomic_DNA"/>
</dbReference>
<dbReference type="PANTHER" id="PTHR42783">
    <property type="entry name" value="GLUTAMATE SYNTHASE [NADPH] SMALL CHAIN"/>
    <property type="match status" value="1"/>
</dbReference>
<accession>A0A9D5QCM4</accession>
<dbReference type="SUPFAM" id="SSF46548">
    <property type="entry name" value="alpha-helical ferredoxin"/>
    <property type="match status" value="1"/>
</dbReference>
<dbReference type="Gene3D" id="3.50.50.60">
    <property type="entry name" value="FAD/NAD(P)-binding domain"/>
    <property type="match status" value="2"/>
</dbReference>
<dbReference type="Pfam" id="PF07992">
    <property type="entry name" value="Pyr_redox_2"/>
    <property type="match status" value="1"/>
</dbReference>
<gene>
    <name evidence="3" type="primary">gltA</name>
    <name evidence="3" type="ORF">GF359_05790</name>
</gene>
<evidence type="ECO:0000259" key="1">
    <source>
        <dbReference type="Pfam" id="PF07992"/>
    </source>
</evidence>
<proteinExistence type="predicted"/>